<keyword evidence="2 5" id="KW-0812">Transmembrane</keyword>
<evidence type="ECO:0000256" key="4">
    <source>
        <dbReference type="ARBA" id="ARBA00023136"/>
    </source>
</evidence>
<keyword evidence="4 5" id="KW-0472">Membrane</keyword>
<evidence type="ECO:0000256" key="5">
    <source>
        <dbReference type="SAM" id="Phobius"/>
    </source>
</evidence>
<dbReference type="EMBL" id="BFAA01011352">
    <property type="protein sequence ID" value="GCB76327.1"/>
    <property type="molecule type" value="Genomic_DNA"/>
</dbReference>
<comment type="subcellular location">
    <subcellularLocation>
        <location evidence="1">Membrane</location>
        <topology evidence="1">Multi-pass membrane protein</topology>
    </subcellularLocation>
</comment>
<feature type="transmembrane region" description="Helical" evidence="5">
    <location>
        <begin position="213"/>
        <end position="230"/>
    </location>
</feature>
<organism evidence="6 7">
    <name type="scientific">Scyliorhinus torazame</name>
    <name type="common">Cloudy catshark</name>
    <name type="synonym">Catulus torazame</name>
    <dbReference type="NCBI Taxonomy" id="75743"/>
    <lineage>
        <taxon>Eukaryota</taxon>
        <taxon>Metazoa</taxon>
        <taxon>Chordata</taxon>
        <taxon>Craniata</taxon>
        <taxon>Vertebrata</taxon>
        <taxon>Chondrichthyes</taxon>
        <taxon>Elasmobranchii</taxon>
        <taxon>Galeomorphii</taxon>
        <taxon>Galeoidea</taxon>
        <taxon>Carcharhiniformes</taxon>
        <taxon>Scyliorhinidae</taxon>
        <taxon>Scyliorhinus</taxon>
    </lineage>
</organism>
<evidence type="ECO:0000256" key="1">
    <source>
        <dbReference type="ARBA" id="ARBA00004141"/>
    </source>
</evidence>
<evidence type="ECO:0008006" key="8">
    <source>
        <dbReference type="Google" id="ProtNLM"/>
    </source>
</evidence>
<dbReference type="GO" id="GO:0016020">
    <property type="term" value="C:membrane"/>
    <property type="evidence" value="ECO:0007669"/>
    <property type="project" value="UniProtKB-SubCell"/>
</dbReference>
<evidence type="ECO:0000313" key="7">
    <source>
        <dbReference type="Proteomes" id="UP000288216"/>
    </source>
</evidence>
<feature type="transmembrane region" description="Helical" evidence="5">
    <location>
        <begin position="29"/>
        <end position="50"/>
    </location>
</feature>
<dbReference type="OMA" id="KCSGRWR"/>
<dbReference type="InterPro" id="IPR050186">
    <property type="entry name" value="TPT_transporter"/>
</dbReference>
<feature type="transmembrane region" description="Helical" evidence="5">
    <location>
        <begin position="181"/>
        <end position="201"/>
    </location>
</feature>
<comment type="caution">
    <text evidence="6">The sequence shown here is derived from an EMBL/GenBank/DDBJ whole genome shotgun (WGS) entry which is preliminary data.</text>
</comment>
<dbReference type="PANTHER" id="PTHR11132">
    <property type="entry name" value="SOLUTE CARRIER FAMILY 35"/>
    <property type="match status" value="1"/>
</dbReference>
<dbReference type="OrthoDB" id="9943635at2759"/>
<proteinExistence type="predicted"/>
<keyword evidence="3 5" id="KW-1133">Transmembrane helix</keyword>
<gene>
    <name evidence="6" type="ORF">scyTo_0017452</name>
</gene>
<feature type="transmembrane region" description="Helical" evidence="5">
    <location>
        <begin position="151"/>
        <end position="169"/>
    </location>
</feature>
<sequence>MEAAVPAFGLLYLLCSAFSEFFSGVFINQYRFNFPAFIALCQALVTIVLLQLLRQARLLKIKPYLLESGEIFLLPSICFSFHSVLTLGAVIRSNSNVFTFIRRFTPLATLAFMKTLNLKKRTSFSNAFLVLVVTSCTVFAGLQSFTDEAVVYVYGVLNLLFKSTYLTLIQKLCEDHKMSVVDVYYTCTINSCPLLFVYCLLHPETPRIFPSGSWSSLIFLGFFVLALLLGSLLNFLVFLCTLLSSALTMNMIEVAKTDMLALRNITTHEWTSSLPLLTSLLISTSGVGIYMYKDTRETKAETRKDSTEIPI</sequence>
<keyword evidence="7" id="KW-1185">Reference proteome</keyword>
<feature type="transmembrane region" description="Helical" evidence="5">
    <location>
        <begin position="71"/>
        <end position="91"/>
    </location>
</feature>
<dbReference type="AlphaFoldDB" id="A0A401PT90"/>
<dbReference type="STRING" id="75743.A0A401PT90"/>
<feature type="transmembrane region" description="Helical" evidence="5">
    <location>
        <begin position="128"/>
        <end position="145"/>
    </location>
</feature>
<reference evidence="6 7" key="1">
    <citation type="journal article" date="2018" name="Nat. Ecol. Evol.">
        <title>Shark genomes provide insights into elasmobranch evolution and the origin of vertebrates.</title>
        <authorList>
            <person name="Hara Y"/>
            <person name="Yamaguchi K"/>
            <person name="Onimaru K"/>
            <person name="Kadota M"/>
            <person name="Koyanagi M"/>
            <person name="Keeley SD"/>
            <person name="Tatsumi K"/>
            <person name="Tanaka K"/>
            <person name="Motone F"/>
            <person name="Kageyama Y"/>
            <person name="Nozu R"/>
            <person name="Adachi N"/>
            <person name="Nishimura O"/>
            <person name="Nakagawa R"/>
            <person name="Tanegashima C"/>
            <person name="Kiyatake I"/>
            <person name="Matsumoto R"/>
            <person name="Murakumo K"/>
            <person name="Nishida K"/>
            <person name="Terakita A"/>
            <person name="Kuratani S"/>
            <person name="Sato K"/>
            <person name="Hyodo S Kuraku.S."/>
        </authorList>
    </citation>
    <scope>NUCLEOTIDE SEQUENCE [LARGE SCALE GENOMIC DNA]</scope>
</reference>
<accession>A0A401PT90</accession>
<dbReference type="Proteomes" id="UP000288216">
    <property type="component" value="Unassembled WGS sequence"/>
</dbReference>
<evidence type="ECO:0000256" key="2">
    <source>
        <dbReference type="ARBA" id="ARBA00022692"/>
    </source>
</evidence>
<name>A0A401PT90_SCYTO</name>
<protein>
    <recommendedName>
        <fullName evidence="8">Sugar phosphate transporter domain-containing protein</fullName>
    </recommendedName>
</protein>
<evidence type="ECO:0000313" key="6">
    <source>
        <dbReference type="EMBL" id="GCB76327.1"/>
    </source>
</evidence>
<evidence type="ECO:0000256" key="3">
    <source>
        <dbReference type="ARBA" id="ARBA00022989"/>
    </source>
</evidence>